<dbReference type="GO" id="GO:0008270">
    <property type="term" value="F:zinc ion binding"/>
    <property type="evidence" value="ECO:0007669"/>
    <property type="project" value="UniProtKB-KW"/>
</dbReference>
<evidence type="ECO:0000313" key="6">
    <source>
        <dbReference type="Proteomes" id="UP000682877"/>
    </source>
</evidence>
<dbReference type="Proteomes" id="UP000682877">
    <property type="component" value="Chromosome 1"/>
</dbReference>
<keyword evidence="6" id="KW-1185">Reference proteome</keyword>
<evidence type="ECO:0000256" key="2">
    <source>
        <dbReference type="ARBA" id="ARBA00022771"/>
    </source>
</evidence>
<name>A0A8S1ZDE0_ARAAE</name>
<organism evidence="5 6">
    <name type="scientific">Arabidopsis arenosa</name>
    <name type="common">Sand rock-cress</name>
    <name type="synonym">Cardaminopsis arenosa</name>
    <dbReference type="NCBI Taxonomy" id="38785"/>
    <lineage>
        <taxon>Eukaryota</taxon>
        <taxon>Viridiplantae</taxon>
        <taxon>Streptophyta</taxon>
        <taxon>Embryophyta</taxon>
        <taxon>Tracheophyta</taxon>
        <taxon>Spermatophyta</taxon>
        <taxon>Magnoliopsida</taxon>
        <taxon>eudicotyledons</taxon>
        <taxon>Gunneridae</taxon>
        <taxon>Pentapetalae</taxon>
        <taxon>rosids</taxon>
        <taxon>malvids</taxon>
        <taxon>Brassicales</taxon>
        <taxon>Brassicaceae</taxon>
        <taxon>Camelineae</taxon>
        <taxon>Arabidopsis</taxon>
    </lineage>
</organism>
<dbReference type="PANTHER" id="PTHR47863:SF9">
    <property type="entry name" value="F10B6.17"/>
    <property type="match status" value="1"/>
</dbReference>
<evidence type="ECO:0000256" key="1">
    <source>
        <dbReference type="ARBA" id="ARBA00022723"/>
    </source>
</evidence>
<dbReference type="InterPro" id="IPR013083">
    <property type="entry name" value="Znf_RING/FYVE/PHD"/>
</dbReference>
<dbReference type="InterPro" id="IPR011011">
    <property type="entry name" value="Znf_FYVE_PHD"/>
</dbReference>
<evidence type="ECO:0000256" key="4">
    <source>
        <dbReference type="SAM" id="MobiDB-lite"/>
    </source>
</evidence>
<dbReference type="Gene3D" id="3.30.40.10">
    <property type="entry name" value="Zinc/RING finger domain, C3HC4 (zinc finger)"/>
    <property type="match status" value="1"/>
</dbReference>
<evidence type="ECO:0008006" key="7">
    <source>
        <dbReference type="Google" id="ProtNLM"/>
    </source>
</evidence>
<sequence>MLVMDDYGGSDLSIEDLMDEYSSRPTQIAEWLWCIEYVAKFVKDISCLLDLMNIGYQYSNDYGRRINEVLSLRVLEFMFDPSKYDANGVGVASTSEAKVEFDLSLSNTDVLRAILKEIPVSELRAGMPELSKFDVFPFIAHKNLSLPQCALEKLRDVSLMENQTSAAPSVETNDPVFGDDRSVHMDTCEEEPVDEQQGHIGNEKEPIDEQQVRIGNEKEPIDEQQVHIGNEKEPIDEQQVHIGNEKEPIDEQQVHIGNENEPIDEQQVRIGLEQNINEKDKVISIDDEDEPMHTNEKGEVIVIDDDTESDQGITSEPINNGNTTDETTFSPSSRRSPEDAHFSTTSEPINNGNTTDETTFSPSSRRSPEDAHVKCTKDGTWLISGSDDESDTVKDPPSIKKNPNTYLNLLPSSSRTRPENVCWKCEKEGTLLICSKSECATKVHKECLNCPVNFDEDGNFLCPLCWYDRVAMEYHESQKLIGGAKRRLVKCFPVLSIRSKRLK</sequence>
<gene>
    <name evidence="5" type="ORF">AARE701A_LOCUS1210</name>
</gene>
<keyword evidence="3" id="KW-0862">Zinc</keyword>
<reference evidence="5" key="1">
    <citation type="submission" date="2021-01" db="EMBL/GenBank/DDBJ databases">
        <authorList>
            <person name="Bezrukov I."/>
        </authorList>
    </citation>
    <scope>NUCLEOTIDE SEQUENCE</scope>
</reference>
<feature type="region of interest" description="Disordered" evidence="4">
    <location>
        <begin position="282"/>
        <end position="373"/>
    </location>
</feature>
<dbReference type="PROSITE" id="PS01359">
    <property type="entry name" value="ZF_PHD_1"/>
    <property type="match status" value="1"/>
</dbReference>
<dbReference type="PANTHER" id="PTHR47863">
    <property type="entry name" value="RING/FYVE/PHD ZINC FINGER SUPERFAMILY PROTEIN"/>
    <property type="match status" value="1"/>
</dbReference>
<dbReference type="AlphaFoldDB" id="A0A8S1ZDE0"/>
<proteinExistence type="predicted"/>
<evidence type="ECO:0000313" key="5">
    <source>
        <dbReference type="EMBL" id="CAE5957507.1"/>
    </source>
</evidence>
<protein>
    <recommendedName>
        <fullName evidence="7">Zinc finger PHD-type domain-containing protein</fullName>
    </recommendedName>
</protein>
<keyword evidence="2" id="KW-0863">Zinc-finger</keyword>
<dbReference type="InterPro" id="IPR019786">
    <property type="entry name" value="Zinc_finger_PHD-type_CS"/>
</dbReference>
<evidence type="ECO:0000256" key="3">
    <source>
        <dbReference type="ARBA" id="ARBA00022833"/>
    </source>
</evidence>
<keyword evidence="1" id="KW-0479">Metal-binding</keyword>
<dbReference type="SUPFAM" id="SSF57903">
    <property type="entry name" value="FYVE/PHD zinc finger"/>
    <property type="match status" value="1"/>
</dbReference>
<feature type="compositionally biased region" description="Polar residues" evidence="4">
    <location>
        <begin position="310"/>
        <end position="334"/>
    </location>
</feature>
<accession>A0A8S1ZDE0</accession>
<feature type="compositionally biased region" description="Polar residues" evidence="4">
    <location>
        <begin position="342"/>
        <end position="365"/>
    </location>
</feature>
<dbReference type="EMBL" id="LR999451">
    <property type="protein sequence ID" value="CAE5957507.1"/>
    <property type="molecule type" value="Genomic_DNA"/>
</dbReference>